<protein>
    <submittedName>
        <fullName evidence="2">Ribosomal protein S18 acetylase RimI-like enzyme</fullName>
    </submittedName>
</protein>
<evidence type="ECO:0000313" key="2">
    <source>
        <dbReference type="EMBL" id="TWH21958.1"/>
    </source>
</evidence>
<evidence type="ECO:0000313" key="3">
    <source>
        <dbReference type="Proteomes" id="UP000317303"/>
    </source>
</evidence>
<dbReference type="PROSITE" id="PS51186">
    <property type="entry name" value="GNAT"/>
    <property type="match status" value="1"/>
</dbReference>
<proteinExistence type="predicted"/>
<dbReference type="InterPro" id="IPR016181">
    <property type="entry name" value="Acyl_CoA_acyltransferase"/>
</dbReference>
<evidence type="ECO:0000259" key="1">
    <source>
        <dbReference type="PROSITE" id="PS51186"/>
    </source>
</evidence>
<dbReference type="GO" id="GO:0016747">
    <property type="term" value="F:acyltransferase activity, transferring groups other than amino-acyl groups"/>
    <property type="evidence" value="ECO:0007669"/>
    <property type="project" value="InterPro"/>
</dbReference>
<name>A0A660CEE9_9PSEU</name>
<dbReference type="PANTHER" id="PTHR43138">
    <property type="entry name" value="ACETYLTRANSFERASE, GNAT FAMILY"/>
    <property type="match status" value="1"/>
</dbReference>
<dbReference type="GO" id="GO:0005840">
    <property type="term" value="C:ribosome"/>
    <property type="evidence" value="ECO:0007669"/>
    <property type="project" value="UniProtKB-KW"/>
</dbReference>
<dbReference type="SUPFAM" id="SSF55729">
    <property type="entry name" value="Acyl-CoA N-acyltransferases (Nat)"/>
    <property type="match status" value="1"/>
</dbReference>
<dbReference type="CDD" id="cd04301">
    <property type="entry name" value="NAT_SF"/>
    <property type="match status" value="1"/>
</dbReference>
<dbReference type="Pfam" id="PF00583">
    <property type="entry name" value="Acetyltransf_1"/>
    <property type="match status" value="1"/>
</dbReference>
<feature type="domain" description="N-acetyltransferase" evidence="1">
    <location>
        <begin position="28"/>
        <end position="184"/>
    </location>
</feature>
<dbReference type="PANTHER" id="PTHR43138:SF1">
    <property type="entry name" value="N-ACETYLTRANSFERASE ACA1"/>
    <property type="match status" value="1"/>
</dbReference>
<dbReference type="InterPro" id="IPR000182">
    <property type="entry name" value="GNAT_dom"/>
</dbReference>
<comment type="caution">
    <text evidence="2">The sequence shown here is derived from an EMBL/GenBank/DDBJ whole genome shotgun (WGS) entry which is preliminary data.</text>
</comment>
<reference evidence="2 3" key="1">
    <citation type="submission" date="2019-07" db="EMBL/GenBank/DDBJ databases">
        <title>R&amp;d 2014.</title>
        <authorList>
            <person name="Klenk H.-P."/>
        </authorList>
    </citation>
    <scope>NUCLEOTIDE SEQUENCE [LARGE SCALE GENOMIC DNA]</scope>
    <source>
        <strain evidence="2 3">DSM 43194</strain>
    </source>
</reference>
<keyword evidence="2" id="KW-0689">Ribosomal protein</keyword>
<dbReference type="EMBL" id="VLJV01000001">
    <property type="protein sequence ID" value="TWH21958.1"/>
    <property type="molecule type" value="Genomic_DNA"/>
</dbReference>
<dbReference type="Gene3D" id="3.40.630.30">
    <property type="match status" value="1"/>
</dbReference>
<accession>A0A660CEE9</accession>
<gene>
    <name evidence="2" type="ORF">JD82_03831</name>
</gene>
<organism evidence="2 3">
    <name type="scientific">Prauserella rugosa</name>
    <dbReference type="NCBI Taxonomy" id="43354"/>
    <lineage>
        <taxon>Bacteria</taxon>
        <taxon>Bacillati</taxon>
        <taxon>Actinomycetota</taxon>
        <taxon>Actinomycetes</taxon>
        <taxon>Pseudonocardiales</taxon>
        <taxon>Pseudonocardiaceae</taxon>
        <taxon>Prauserella</taxon>
    </lineage>
</organism>
<dbReference type="InterPro" id="IPR052742">
    <property type="entry name" value="Mito_N-acetyltransferase"/>
</dbReference>
<keyword evidence="2" id="KW-0687">Ribonucleoprotein</keyword>
<dbReference type="AlphaFoldDB" id="A0A660CEE9"/>
<dbReference type="Proteomes" id="UP000317303">
    <property type="component" value="Unassembled WGS sequence"/>
</dbReference>
<sequence length="186" mass="20138">MAPGADVAGWRRKSRRGRRAGAGSVADVQIRRFADSDWPSVWPIVRDVIQAEDTFAVDPGLTSEQAYDFWVDGHTVVAVNDAGEITGTAHMDANRPARGSHIATASFMVSSAARGQGVGEAMVRYALDWAREQGFSGMQFNAVVETNTSAVKLYERLGFRIIGTVPGAFDHPVKGRVGLHIMFIGF</sequence>
<keyword evidence="3" id="KW-1185">Reference proteome</keyword>